<evidence type="ECO:0000256" key="2">
    <source>
        <dbReference type="ARBA" id="ARBA00010566"/>
    </source>
</evidence>
<dbReference type="GO" id="GO:0036440">
    <property type="term" value="F:citrate synthase activity"/>
    <property type="evidence" value="ECO:0007669"/>
    <property type="project" value="UniProtKB-EC"/>
</dbReference>
<dbReference type="EC" id="2.3.3.16" evidence="3"/>
<keyword evidence="6" id="KW-1185">Reference proteome</keyword>
<sequence length="434" mass="45157">MDALTAAQTAARLGVRTETLYAYVSRGLIARERGAHGSLFDPLEVERFARARRRVTSPSHGAARVAGADGSPLAVIDTDIALIEDGELWIRGVPIDELVAGEGEAPRFDAVVRWLFARTDLPPRDAPPLEGPGSAAASRVLAALPPGAGAFSRLLAAVAALAADDPERYDLRPETVARIATRLVAGLVDALPLLGSEKERIDGASTAADMSVAARLWPRLTALPATPARVRVLDATLVLLVDHDMAASTLAARAAASARAHPYAVVAAGFGALDSALHGAVSVAVHALLRQVQDGADPAAAVATATRLGGAGIPGFGQLLYPDGDPRARLLLQVMREAADPRADAALRLAEQVSAVVHARTGLHPTVDLALAVMALAWEMPADAGETVFAVARSAGWCAHAQDEYGRAPLRLRPIGHYVGPDAADLQRPGSNAR</sequence>
<evidence type="ECO:0000256" key="3">
    <source>
        <dbReference type="ARBA" id="ARBA00012972"/>
    </source>
</evidence>
<evidence type="ECO:0000313" key="6">
    <source>
        <dbReference type="Proteomes" id="UP000033740"/>
    </source>
</evidence>
<evidence type="ECO:0000313" key="5">
    <source>
        <dbReference type="EMBL" id="KJL31647.1"/>
    </source>
</evidence>
<dbReference type="Gene3D" id="1.10.230.10">
    <property type="entry name" value="Cytochrome P450-Terp, domain 2"/>
    <property type="match status" value="1"/>
</dbReference>
<reference evidence="5 6" key="1">
    <citation type="submission" date="2015-02" db="EMBL/GenBank/DDBJ databases">
        <title>Draft genome sequences of ten Microbacterium spp. with emphasis on heavy metal contaminated environments.</title>
        <authorList>
            <person name="Corretto E."/>
        </authorList>
    </citation>
    <scope>NUCLEOTIDE SEQUENCE [LARGE SCALE GENOMIC DNA]</scope>
    <source>
        <strain evidence="5 6">ARN176</strain>
    </source>
</reference>
<dbReference type="PATRIC" id="fig|582680.6.peg.3001"/>
<dbReference type="InterPro" id="IPR009061">
    <property type="entry name" value="DNA-bd_dom_put_sf"/>
</dbReference>
<gene>
    <name evidence="5" type="primary">gltA_2</name>
    <name evidence="5" type="ORF">RS86_02922</name>
</gene>
<dbReference type="InterPro" id="IPR002020">
    <property type="entry name" value="Citrate_synthase"/>
</dbReference>
<dbReference type="InterPro" id="IPR016143">
    <property type="entry name" value="Citrate_synth-like_sm_a-sub"/>
</dbReference>
<dbReference type="AlphaFoldDB" id="A0A0F0LEK1"/>
<dbReference type="UniPathway" id="UPA00223"/>
<comment type="pathway">
    <text evidence="1">Carbohydrate metabolism; tricarboxylic acid cycle.</text>
</comment>
<organism evidence="5 6">
    <name type="scientific">Microbacterium azadirachtae</name>
    <dbReference type="NCBI Taxonomy" id="582680"/>
    <lineage>
        <taxon>Bacteria</taxon>
        <taxon>Bacillati</taxon>
        <taxon>Actinomycetota</taxon>
        <taxon>Actinomycetes</taxon>
        <taxon>Micrococcales</taxon>
        <taxon>Microbacteriaceae</taxon>
        <taxon>Microbacterium</taxon>
    </lineage>
</organism>
<dbReference type="RefSeq" id="WP_045273007.1">
    <property type="nucleotide sequence ID" value="NZ_JYIX01000038.1"/>
</dbReference>
<name>A0A0F0LEK1_9MICO</name>
<dbReference type="STRING" id="582680.RS86_02922"/>
<evidence type="ECO:0000256" key="4">
    <source>
        <dbReference type="ARBA" id="ARBA00022679"/>
    </source>
</evidence>
<dbReference type="SUPFAM" id="SSF48256">
    <property type="entry name" value="Citrate synthase"/>
    <property type="match status" value="1"/>
</dbReference>
<evidence type="ECO:0000256" key="1">
    <source>
        <dbReference type="ARBA" id="ARBA00005163"/>
    </source>
</evidence>
<dbReference type="Gene3D" id="1.10.580.10">
    <property type="entry name" value="Citrate Synthase, domain 1"/>
    <property type="match status" value="1"/>
</dbReference>
<dbReference type="GO" id="GO:0005829">
    <property type="term" value="C:cytosol"/>
    <property type="evidence" value="ECO:0007669"/>
    <property type="project" value="TreeGrafter"/>
</dbReference>
<dbReference type="InterPro" id="IPR016142">
    <property type="entry name" value="Citrate_synth-like_lrg_a-sub"/>
</dbReference>
<protein>
    <recommendedName>
        <fullName evidence="3">citrate synthase (unknown stereospecificity)</fullName>
        <ecNumber evidence="3">2.3.3.16</ecNumber>
    </recommendedName>
</protein>
<dbReference type="PRINTS" id="PR00143">
    <property type="entry name" value="CITRTSNTHASE"/>
</dbReference>
<dbReference type="PANTHER" id="PTHR11739:SF4">
    <property type="entry name" value="CITRATE SYNTHASE, PEROXISOMAL"/>
    <property type="match status" value="1"/>
</dbReference>
<keyword evidence="5" id="KW-0012">Acyltransferase</keyword>
<dbReference type="SUPFAM" id="SSF46955">
    <property type="entry name" value="Putative DNA-binding domain"/>
    <property type="match status" value="1"/>
</dbReference>
<keyword evidence="4 5" id="KW-0808">Transferase</keyword>
<dbReference type="Proteomes" id="UP000033740">
    <property type="component" value="Unassembled WGS sequence"/>
</dbReference>
<proteinExistence type="inferred from homology"/>
<comment type="similarity">
    <text evidence="2">Belongs to the citrate synthase family.</text>
</comment>
<dbReference type="Pfam" id="PF00285">
    <property type="entry name" value="Citrate_synt"/>
    <property type="match status" value="1"/>
</dbReference>
<dbReference type="GO" id="GO:0006099">
    <property type="term" value="P:tricarboxylic acid cycle"/>
    <property type="evidence" value="ECO:0007669"/>
    <property type="project" value="UniProtKB-UniPathway"/>
</dbReference>
<accession>A0A0F0LEK1</accession>
<dbReference type="InterPro" id="IPR036969">
    <property type="entry name" value="Citrate_synthase_sf"/>
</dbReference>
<dbReference type="GO" id="GO:0005975">
    <property type="term" value="P:carbohydrate metabolic process"/>
    <property type="evidence" value="ECO:0007669"/>
    <property type="project" value="TreeGrafter"/>
</dbReference>
<dbReference type="EMBL" id="JYIX01000038">
    <property type="protein sequence ID" value="KJL31647.1"/>
    <property type="molecule type" value="Genomic_DNA"/>
</dbReference>
<dbReference type="PANTHER" id="PTHR11739">
    <property type="entry name" value="CITRATE SYNTHASE"/>
    <property type="match status" value="1"/>
</dbReference>
<comment type="caution">
    <text evidence="5">The sequence shown here is derived from an EMBL/GenBank/DDBJ whole genome shotgun (WGS) entry which is preliminary data.</text>
</comment>